<keyword evidence="2" id="KW-0732">Signal</keyword>
<proteinExistence type="predicted"/>
<dbReference type="Proteomes" id="UP001501509">
    <property type="component" value="Unassembled WGS sequence"/>
</dbReference>
<accession>A0ABN3PKD9</accession>
<evidence type="ECO:0000256" key="1">
    <source>
        <dbReference type="SAM" id="Phobius"/>
    </source>
</evidence>
<feature type="transmembrane region" description="Helical" evidence="1">
    <location>
        <begin position="31"/>
        <end position="51"/>
    </location>
</feature>
<keyword evidence="1" id="KW-0472">Membrane</keyword>
<keyword evidence="4" id="KW-1185">Reference proteome</keyword>
<keyword evidence="1" id="KW-0812">Transmembrane</keyword>
<evidence type="ECO:0000313" key="3">
    <source>
        <dbReference type="EMBL" id="GAA2586157.1"/>
    </source>
</evidence>
<evidence type="ECO:0000313" key="4">
    <source>
        <dbReference type="Proteomes" id="UP001501509"/>
    </source>
</evidence>
<gene>
    <name evidence="3" type="ORF">GCM10010411_18610</name>
</gene>
<protein>
    <recommendedName>
        <fullName evidence="5">Histidine kinase</fullName>
    </recommendedName>
</protein>
<evidence type="ECO:0008006" key="5">
    <source>
        <dbReference type="Google" id="ProtNLM"/>
    </source>
</evidence>
<organism evidence="3 4">
    <name type="scientific">Actinomadura fulvescens</name>
    <dbReference type="NCBI Taxonomy" id="46160"/>
    <lineage>
        <taxon>Bacteria</taxon>
        <taxon>Bacillati</taxon>
        <taxon>Actinomycetota</taxon>
        <taxon>Actinomycetes</taxon>
        <taxon>Streptosporangiales</taxon>
        <taxon>Thermomonosporaceae</taxon>
        <taxon>Actinomadura</taxon>
    </lineage>
</organism>
<feature type="signal peptide" evidence="2">
    <location>
        <begin position="1"/>
        <end position="21"/>
    </location>
</feature>
<dbReference type="EMBL" id="BAAATD010000002">
    <property type="protein sequence ID" value="GAA2586157.1"/>
    <property type="molecule type" value="Genomic_DNA"/>
</dbReference>
<reference evidence="3 4" key="1">
    <citation type="journal article" date="2019" name="Int. J. Syst. Evol. Microbiol.">
        <title>The Global Catalogue of Microorganisms (GCM) 10K type strain sequencing project: providing services to taxonomists for standard genome sequencing and annotation.</title>
        <authorList>
            <consortium name="The Broad Institute Genomics Platform"/>
            <consortium name="The Broad Institute Genome Sequencing Center for Infectious Disease"/>
            <person name="Wu L."/>
            <person name="Ma J."/>
        </authorList>
    </citation>
    <scope>NUCLEOTIDE SEQUENCE [LARGE SCALE GENOMIC DNA]</scope>
    <source>
        <strain evidence="3 4">JCM 6833</strain>
    </source>
</reference>
<keyword evidence="1" id="KW-1133">Transmembrane helix</keyword>
<dbReference type="RefSeq" id="WP_344539632.1">
    <property type="nucleotide sequence ID" value="NZ_BAAATD010000002.1"/>
</dbReference>
<sequence>MRAVRRAACLLLVAAAGLAYAVHGRTGVLAIAVDAALVLTVVVFGLGAVRVSREIREQQRRIIRQLEIQTRVVHNAARLAAERLDETKD</sequence>
<comment type="caution">
    <text evidence="3">The sequence shown here is derived from an EMBL/GenBank/DDBJ whole genome shotgun (WGS) entry which is preliminary data.</text>
</comment>
<evidence type="ECO:0000256" key="2">
    <source>
        <dbReference type="SAM" id="SignalP"/>
    </source>
</evidence>
<feature type="chain" id="PRO_5045634542" description="Histidine kinase" evidence="2">
    <location>
        <begin position="22"/>
        <end position="89"/>
    </location>
</feature>
<name>A0ABN3PKD9_9ACTN</name>